<dbReference type="EMBL" id="JAPFFF010000006">
    <property type="protein sequence ID" value="KAK8887045.1"/>
    <property type="molecule type" value="Genomic_DNA"/>
</dbReference>
<gene>
    <name evidence="8" type="ORF">M9Y10_038081</name>
</gene>
<evidence type="ECO:0000313" key="8">
    <source>
        <dbReference type="EMBL" id="KAK8887045.1"/>
    </source>
</evidence>
<protein>
    <recommendedName>
        <fullName evidence="10">Cell cycle control protein</fullName>
    </recommendedName>
</protein>
<feature type="transmembrane region" description="Helical" evidence="7">
    <location>
        <begin position="21"/>
        <end position="48"/>
    </location>
</feature>
<dbReference type="PANTHER" id="PTHR10926:SF0">
    <property type="entry name" value="CDC50, ISOFORM A"/>
    <property type="match status" value="1"/>
</dbReference>
<evidence type="ECO:0000256" key="4">
    <source>
        <dbReference type="ARBA" id="ARBA00022989"/>
    </source>
</evidence>
<proteinExistence type="inferred from homology"/>
<evidence type="ECO:0008006" key="10">
    <source>
        <dbReference type="Google" id="ProtNLM"/>
    </source>
</evidence>
<dbReference type="Pfam" id="PF03381">
    <property type="entry name" value="CDC50"/>
    <property type="match status" value="1"/>
</dbReference>
<keyword evidence="4 7" id="KW-1133">Transmembrane helix</keyword>
<evidence type="ECO:0000256" key="6">
    <source>
        <dbReference type="PIRNR" id="PIRNR015840"/>
    </source>
</evidence>
<dbReference type="PANTHER" id="PTHR10926">
    <property type="entry name" value="CELL CYCLE CONTROL PROTEIN 50"/>
    <property type="match status" value="1"/>
</dbReference>
<evidence type="ECO:0000256" key="2">
    <source>
        <dbReference type="ARBA" id="ARBA00009457"/>
    </source>
</evidence>
<organism evidence="8 9">
    <name type="scientific">Tritrichomonas musculus</name>
    <dbReference type="NCBI Taxonomy" id="1915356"/>
    <lineage>
        <taxon>Eukaryota</taxon>
        <taxon>Metamonada</taxon>
        <taxon>Parabasalia</taxon>
        <taxon>Tritrichomonadida</taxon>
        <taxon>Tritrichomonadidae</taxon>
        <taxon>Tritrichomonas</taxon>
    </lineage>
</organism>
<evidence type="ECO:0000256" key="5">
    <source>
        <dbReference type="ARBA" id="ARBA00023136"/>
    </source>
</evidence>
<accession>A0ABR2KAK6</accession>
<evidence type="ECO:0000313" key="9">
    <source>
        <dbReference type="Proteomes" id="UP001470230"/>
    </source>
</evidence>
<dbReference type="Proteomes" id="UP001470230">
    <property type="component" value="Unassembled WGS sequence"/>
</dbReference>
<dbReference type="InterPro" id="IPR005045">
    <property type="entry name" value="CDC50/LEM3_fam"/>
</dbReference>
<evidence type="ECO:0000256" key="1">
    <source>
        <dbReference type="ARBA" id="ARBA00004141"/>
    </source>
</evidence>
<sequence>MTEVPHANSKFLQQRLPACRPILTPFISVIFYLCVCVVSLGLGLGYYFGNANVWELSIRYDDQCENRNPCVINFEVEEDIENRELFIYYELTRVYQDNFMFTSSKSWAQLEGEYATGKSIKKCVPCREDENGPIAPCGTVPLSLFNDTYSFSSGFPQFTDQGIAIPSVLKIYKQTNEKYESPNAWLRNNPMFPGGQLNERFINWIQTAAFPKFRKLWAKTDGKVSLRKGSYRVTIANNYPVASFKGSKSLIIAETSFSGGHSMFMAWFFIAICVASGLMAVVVFLLHLMNCFPLYRAIAQESNPFIERK</sequence>
<keyword evidence="9" id="KW-1185">Reference proteome</keyword>
<comment type="similarity">
    <text evidence="2 6">Belongs to the CDC50/LEM3 family.</text>
</comment>
<comment type="subcellular location">
    <subcellularLocation>
        <location evidence="1">Membrane</location>
        <topology evidence="1">Multi-pass membrane protein</topology>
    </subcellularLocation>
</comment>
<evidence type="ECO:0000256" key="3">
    <source>
        <dbReference type="ARBA" id="ARBA00022692"/>
    </source>
</evidence>
<feature type="transmembrane region" description="Helical" evidence="7">
    <location>
        <begin position="264"/>
        <end position="286"/>
    </location>
</feature>
<evidence type="ECO:0000256" key="7">
    <source>
        <dbReference type="SAM" id="Phobius"/>
    </source>
</evidence>
<name>A0ABR2KAK6_9EUKA</name>
<keyword evidence="3 7" id="KW-0812">Transmembrane</keyword>
<comment type="caution">
    <text evidence="8">The sequence shown here is derived from an EMBL/GenBank/DDBJ whole genome shotgun (WGS) entry which is preliminary data.</text>
</comment>
<dbReference type="PIRSF" id="PIRSF015840">
    <property type="entry name" value="DUF284_TM_euk"/>
    <property type="match status" value="1"/>
</dbReference>
<keyword evidence="5 6" id="KW-0472">Membrane</keyword>
<reference evidence="8 9" key="1">
    <citation type="submission" date="2024-04" db="EMBL/GenBank/DDBJ databases">
        <title>Tritrichomonas musculus Genome.</title>
        <authorList>
            <person name="Alves-Ferreira E."/>
            <person name="Grigg M."/>
            <person name="Lorenzi H."/>
            <person name="Galac M."/>
        </authorList>
    </citation>
    <scope>NUCLEOTIDE SEQUENCE [LARGE SCALE GENOMIC DNA]</scope>
    <source>
        <strain evidence="8 9">EAF2021</strain>
    </source>
</reference>